<proteinExistence type="predicted"/>
<dbReference type="EMBL" id="CDMY01000938">
    <property type="protein sequence ID" value="CEM37422.1"/>
    <property type="molecule type" value="Genomic_DNA"/>
</dbReference>
<dbReference type="VEuPathDB" id="CryptoDB:Vbra_19257"/>
<keyword evidence="2" id="KW-0732">Signal</keyword>
<dbReference type="AlphaFoldDB" id="A0A0G4H1Z3"/>
<dbReference type="Proteomes" id="UP000041254">
    <property type="component" value="Unassembled WGS sequence"/>
</dbReference>
<reference evidence="3 4" key="1">
    <citation type="submission" date="2014-11" db="EMBL/GenBank/DDBJ databases">
        <authorList>
            <person name="Zhu J."/>
            <person name="Qi W."/>
            <person name="Song R."/>
        </authorList>
    </citation>
    <scope>NUCLEOTIDE SEQUENCE [LARGE SCALE GENOMIC DNA]</scope>
</reference>
<keyword evidence="4" id="KW-1185">Reference proteome</keyword>
<feature type="compositionally biased region" description="Polar residues" evidence="1">
    <location>
        <begin position="51"/>
        <end position="60"/>
    </location>
</feature>
<name>A0A0G4H1Z3_VITBC</name>
<protein>
    <submittedName>
        <fullName evidence="3">Uncharacterized protein</fullName>
    </submittedName>
</protein>
<sequence length="192" mass="20869">MIGQVVVTWLSMVIVDCCNRGASTGTTEQPAANEATQAGQLPDDTPDDTPNFRTPRSSTPPAGEYVEIDVATYLVWLGRDEVQAFSMAPPDEALCENKEINCKTLNKLAEMVRQDRGEVEALSVSFQLAANKSSSKEGGRRPSPFEGVRAKVLLGSGSPNAFNLHLLTEKHLGKRRVRVRGLQKTIDVLEGT</sequence>
<evidence type="ECO:0000256" key="1">
    <source>
        <dbReference type="SAM" id="MobiDB-lite"/>
    </source>
</evidence>
<dbReference type="InParanoid" id="A0A0G4H1Z3"/>
<organism evidence="3 4">
    <name type="scientific">Vitrella brassicaformis (strain CCMP3155)</name>
    <dbReference type="NCBI Taxonomy" id="1169540"/>
    <lineage>
        <taxon>Eukaryota</taxon>
        <taxon>Sar</taxon>
        <taxon>Alveolata</taxon>
        <taxon>Colpodellida</taxon>
        <taxon>Vitrellaceae</taxon>
        <taxon>Vitrella</taxon>
    </lineage>
</organism>
<feature type="compositionally biased region" description="Polar residues" evidence="1">
    <location>
        <begin position="24"/>
        <end position="39"/>
    </location>
</feature>
<evidence type="ECO:0000256" key="2">
    <source>
        <dbReference type="SAM" id="SignalP"/>
    </source>
</evidence>
<accession>A0A0G4H1Z3</accession>
<feature type="signal peptide" evidence="2">
    <location>
        <begin position="1"/>
        <end position="24"/>
    </location>
</feature>
<feature type="region of interest" description="Disordered" evidence="1">
    <location>
        <begin position="24"/>
        <end position="62"/>
    </location>
</feature>
<evidence type="ECO:0000313" key="4">
    <source>
        <dbReference type="Proteomes" id="UP000041254"/>
    </source>
</evidence>
<feature type="chain" id="PRO_5005190822" evidence="2">
    <location>
        <begin position="25"/>
        <end position="192"/>
    </location>
</feature>
<gene>
    <name evidence="3" type="ORF">Vbra_19257</name>
</gene>
<evidence type="ECO:0000313" key="3">
    <source>
        <dbReference type="EMBL" id="CEM37422.1"/>
    </source>
</evidence>